<feature type="compositionally biased region" description="Low complexity" evidence="1">
    <location>
        <begin position="165"/>
        <end position="174"/>
    </location>
</feature>
<dbReference type="OrthoDB" id="2247093at2759"/>
<dbReference type="RefSeq" id="XP_007753733.1">
    <property type="nucleotide sequence ID" value="XM_007755543.1"/>
</dbReference>
<feature type="compositionally biased region" description="Pro residues" evidence="1">
    <location>
        <begin position="398"/>
        <end position="407"/>
    </location>
</feature>
<proteinExistence type="predicted"/>
<accession>W9WKL8</accession>
<dbReference type="AlphaFoldDB" id="W9WKL8"/>
<dbReference type="GO" id="GO:0003700">
    <property type="term" value="F:DNA-binding transcription factor activity"/>
    <property type="evidence" value="ECO:0007669"/>
    <property type="project" value="InterPro"/>
</dbReference>
<dbReference type="CDD" id="cd14705">
    <property type="entry name" value="bZIP_Zip1"/>
    <property type="match status" value="1"/>
</dbReference>
<dbReference type="HOGENOM" id="CLU_527858_0_0_1"/>
<feature type="region of interest" description="Disordered" evidence="1">
    <location>
        <begin position="290"/>
        <end position="432"/>
    </location>
</feature>
<dbReference type="eggNOG" id="ENOG502S3WG">
    <property type="taxonomic scope" value="Eukaryota"/>
</dbReference>
<feature type="domain" description="BZIP" evidence="2">
    <location>
        <begin position="235"/>
        <end position="249"/>
    </location>
</feature>
<feature type="compositionally biased region" description="Polar residues" evidence="1">
    <location>
        <begin position="136"/>
        <end position="149"/>
    </location>
</feature>
<keyword evidence="4" id="KW-1185">Reference proteome</keyword>
<dbReference type="Proteomes" id="UP000019473">
    <property type="component" value="Unassembled WGS sequence"/>
</dbReference>
<feature type="region of interest" description="Disordered" evidence="1">
    <location>
        <begin position="1"/>
        <end position="94"/>
    </location>
</feature>
<name>W9WKL8_9EURO</name>
<dbReference type="VEuPathDB" id="FungiDB:A1O7_01506"/>
<dbReference type="GeneID" id="19176118"/>
<gene>
    <name evidence="3" type="ORF">A1O7_01506</name>
</gene>
<evidence type="ECO:0000313" key="4">
    <source>
        <dbReference type="Proteomes" id="UP000019473"/>
    </source>
</evidence>
<protein>
    <recommendedName>
        <fullName evidence="2">BZIP domain-containing protein</fullName>
    </recommendedName>
</protein>
<evidence type="ECO:0000256" key="1">
    <source>
        <dbReference type="SAM" id="MobiDB-lite"/>
    </source>
</evidence>
<comment type="caution">
    <text evidence="3">The sequence shown here is derived from an EMBL/GenBank/DDBJ whole genome shotgun (WGS) entry which is preliminary data.</text>
</comment>
<dbReference type="EMBL" id="AMGW01000001">
    <property type="protein sequence ID" value="EXJ65166.1"/>
    <property type="molecule type" value="Genomic_DNA"/>
</dbReference>
<evidence type="ECO:0000313" key="3">
    <source>
        <dbReference type="EMBL" id="EXJ65166.1"/>
    </source>
</evidence>
<feature type="compositionally biased region" description="Pro residues" evidence="1">
    <location>
        <begin position="373"/>
        <end position="388"/>
    </location>
</feature>
<sequence length="432" mass="46954">MSLAQSLLPAPTESPRSRKRTGPRSPAQEPAHVQGSHMGRRVLTPKSPGMRTASLGARRNPAFHSTIQLLQPQPSASGRTYTAEPGQYQGSEIPALPPLSIATASHLSNLAPAEPGQPRSAHVPESPARGFERIVTPQTERSSTSQTSYGKLDQPSPSYRYRAVQQPPSQAPQPFRVMPAGGATGYGQETQGHGPHEGYQQGPASYQMTLDTDQGPMNIPVELDLQQASKVADEKRKRNAGASARFRARRKEKEKEASQTITGLQQELRELIEERDHYLSERNYFRDLAARHGAQMLQRPQSPQHRRLPTTAALGGPPSGGTLDDPSVSDDSYRERTEPGPSQRRRTGDYQPTFTGRQAHSPPPPTYGGVAFPPQPPPPPLSLPPPPSGQSAYGTPRTLPPGGPPPGGNVTRSQSYDAFRRDPFDRTWSSGR</sequence>
<reference evidence="3 4" key="1">
    <citation type="submission" date="2013-03" db="EMBL/GenBank/DDBJ databases">
        <title>The Genome Sequence of Cladophialophora yegresii CBS 114405.</title>
        <authorList>
            <consortium name="The Broad Institute Genomics Platform"/>
            <person name="Cuomo C."/>
            <person name="de Hoog S."/>
            <person name="Gorbushina A."/>
            <person name="Walker B."/>
            <person name="Young S.K."/>
            <person name="Zeng Q."/>
            <person name="Gargeya S."/>
            <person name="Fitzgerald M."/>
            <person name="Haas B."/>
            <person name="Abouelleil A."/>
            <person name="Allen A.W."/>
            <person name="Alvarado L."/>
            <person name="Arachchi H.M."/>
            <person name="Berlin A.M."/>
            <person name="Chapman S.B."/>
            <person name="Gainer-Dewar J."/>
            <person name="Goldberg J."/>
            <person name="Griggs A."/>
            <person name="Gujja S."/>
            <person name="Hansen M."/>
            <person name="Howarth C."/>
            <person name="Imamovic A."/>
            <person name="Ireland A."/>
            <person name="Larimer J."/>
            <person name="McCowan C."/>
            <person name="Murphy C."/>
            <person name="Pearson M."/>
            <person name="Poon T.W."/>
            <person name="Priest M."/>
            <person name="Roberts A."/>
            <person name="Saif S."/>
            <person name="Shea T."/>
            <person name="Sisk P."/>
            <person name="Sykes S."/>
            <person name="Wortman J."/>
            <person name="Nusbaum C."/>
            <person name="Birren B."/>
        </authorList>
    </citation>
    <scope>NUCLEOTIDE SEQUENCE [LARGE SCALE GENOMIC DNA]</scope>
    <source>
        <strain evidence="3 4">CBS 114405</strain>
    </source>
</reference>
<dbReference type="PROSITE" id="PS00036">
    <property type="entry name" value="BZIP_BASIC"/>
    <property type="match status" value="1"/>
</dbReference>
<feature type="region of interest" description="Disordered" evidence="1">
    <location>
        <begin position="106"/>
        <end position="203"/>
    </location>
</feature>
<feature type="region of interest" description="Disordered" evidence="1">
    <location>
        <begin position="229"/>
        <end position="262"/>
    </location>
</feature>
<dbReference type="InterPro" id="IPR004827">
    <property type="entry name" value="bZIP"/>
</dbReference>
<feature type="compositionally biased region" description="Polar residues" evidence="1">
    <location>
        <begin position="63"/>
        <end position="80"/>
    </location>
</feature>
<organism evidence="3 4">
    <name type="scientific">Cladophialophora yegresii CBS 114405</name>
    <dbReference type="NCBI Taxonomy" id="1182544"/>
    <lineage>
        <taxon>Eukaryota</taxon>
        <taxon>Fungi</taxon>
        <taxon>Dikarya</taxon>
        <taxon>Ascomycota</taxon>
        <taxon>Pezizomycotina</taxon>
        <taxon>Eurotiomycetes</taxon>
        <taxon>Chaetothyriomycetidae</taxon>
        <taxon>Chaetothyriales</taxon>
        <taxon>Herpotrichiellaceae</taxon>
        <taxon>Cladophialophora</taxon>
    </lineage>
</organism>
<evidence type="ECO:0000259" key="2">
    <source>
        <dbReference type="PROSITE" id="PS00036"/>
    </source>
</evidence>